<comment type="similarity">
    <text evidence="2">Belongs to the eukaryotic RPA43 RNA polymerase subunit family.</text>
</comment>
<dbReference type="EMBL" id="JAACNH010000005">
    <property type="protein sequence ID" value="KAG8443045.1"/>
    <property type="molecule type" value="Genomic_DNA"/>
</dbReference>
<dbReference type="InterPro" id="IPR036898">
    <property type="entry name" value="RNA_pol_Rpb7-like_N_sf"/>
</dbReference>
<evidence type="ECO:0000256" key="6">
    <source>
        <dbReference type="ARBA" id="ARBA00023242"/>
    </source>
</evidence>
<dbReference type="Proteomes" id="UP000812440">
    <property type="component" value="Chromosome 6"/>
</dbReference>
<dbReference type="InterPro" id="IPR041178">
    <property type="entry name" value="RPA43_OB"/>
</dbReference>
<reference evidence="10" key="1">
    <citation type="thesis" date="2020" institute="ProQuest LLC" country="789 East Eisenhower Parkway, Ann Arbor, MI, USA">
        <title>Comparative Genomics and Chromosome Evolution.</title>
        <authorList>
            <person name="Mudd A.B."/>
        </authorList>
    </citation>
    <scope>NUCLEOTIDE SEQUENCE</scope>
    <source>
        <strain evidence="10">Female2</strain>
        <tissue evidence="10">Blood</tissue>
    </source>
</reference>
<evidence type="ECO:0000256" key="2">
    <source>
        <dbReference type="ARBA" id="ARBA00005930"/>
    </source>
</evidence>
<feature type="region of interest" description="Disordered" evidence="8">
    <location>
        <begin position="274"/>
        <end position="309"/>
    </location>
</feature>
<keyword evidence="6 7" id="KW-0539">Nucleus</keyword>
<name>A0A8T2JCR0_9PIPI</name>
<evidence type="ECO:0000256" key="8">
    <source>
        <dbReference type="SAM" id="MobiDB-lite"/>
    </source>
</evidence>
<comment type="function">
    <text evidence="7">DNA-dependent RNA polymerase which catalyzes the transcription of DNA into RNA using the four ribonucleoside triphosphates as substrates.</text>
</comment>
<protein>
    <recommendedName>
        <fullName evidence="7">DNA-directed RNA polymerase subunit</fullName>
    </recommendedName>
</protein>
<dbReference type="Gene3D" id="3.30.1490.120">
    <property type="entry name" value="RNA polymerase Rpb7-like, N-terminal domain"/>
    <property type="match status" value="1"/>
</dbReference>
<dbReference type="GO" id="GO:0005736">
    <property type="term" value="C:RNA polymerase I complex"/>
    <property type="evidence" value="ECO:0007669"/>
    <property type="project" value="TreeGrafter"/>
</dbReference>
<evidence type="ECO:0000256" key="3">
    <source>
        <dbReference type="ARBA" id="ARBA00022478"/>
    </source>
</evidence>
<dbReference type="Gene3D" id="2.40.50.1060">
    <property type="match status" value="1"/>
</dbReference>
<evidence type="ECO:0000259" key="9">
    <source>
        <dbReference type="Pfam" id="PF17875"/>
    </source>
</evidence>
<sequence length="462" mass="52176">MAESEKVGLTGNVPSVAPSVPLPCLHLPSFTDACERVAGEYSCLVVETHRRHLALSPKFLKRKRSGIQEQLNAELLKYSEGLKGVPVAYDNIKLVGELGDIYDDLGHVYVNIEADFVIFKPKFGQKLVGVVNKVAQTHIGCLVHGCFNASIPKPPKMPIENWQQIGVNVDDQIEFEVFRLDSDAVGVFCIRGKLNKSMEAKAYETATQDNAEQAVNITDRENVIENLQAEPDIETNGIIQERSKKKSKKQKFQDVQEVEHTEEYFSIEHANVDITEELQEETPRKKGKRTKQKDFLMQNRESDAEKGTDSADVNENIFCESPVILKSKKFKKKESNGMNLQDFHSTFLNGTEEKSSLLESMLDDVTVDGNASHKKKKKHKRSCLDLDSDNNLANFVVPGGSVIESLTSEEMTKRKKHKTKHQEHLLTENNLNRKNKKTKMAPEKEQEFSVIAAEPEAKKRRR</sequence>
<feature type="domain" description="RPA43 OB" evidence="9">
    <location>
        <begin position="121"/>
        <end position="254"/>
    </location>
</feature>
<evidence type="ECO:0000256" key="1">
    <source>
        <dbReference type="ARBA" id="ARBA00004604"/>
    </source>
</evidence>
<comment type="caution">
    <text evidence="10">The sequence shown here is derived from an EMBL/GenBank/DDBJ whole genome shotgun (WGS) entry which is preliminary data.</text>
</comment>
<organism evidence="10 11">
    <name type="scientific">Hymenochirus boettgeri</name>
    <name type="common">Congo dwarf clawed frog</name>
    <dbReference type="NCBI Taxonomy" id="247094"/>
    <lineage>
        <taxon>Eukaryota</taxon>
        <taxon>Metazoa</taxon>
        <taxon>Chordata</taxon>
        <taxon>Craniata</taxon>
        <taxon>Vertebrata</taxon>
        <taxon>Euteleostomi</taxon>
        <taxon>Amphibia</taxon>
        <taxon>Batrachia</taxon>
        <taxon>Anura</taxon>
        <taxon>Pipoidea</taxon>
        <taxon>Pipidae</taxon>
        <taxon>Pipinae</taxon>
        <taxon>Hymenochirus</taxon>
    </lineage>
</organism>
<comment type="subcellular location">
    <subcellularLocation>
        <location evidence="1">Nucleus</location>
        <location evidence="1">Nucleolus</location>
    </subcellularLocation>
</comment>
<dbReference type="AlphaFoldDB" id="A0A8T2JCR0"/>
<dbReference type="GO" id="GO:0006352">
    <property type="term" value="P:DNA-templated transcription initiation"/>
    <property type="evidence" value="ECO:0007669"/>
    <property type="project" value="UniProtKB-UniRule"/>
</dbReference>
<accession>A0A8T2JCR0</accession>
<keyword evidence="3 7" id="KW-0240">DNA-directed RNA polymerase</keyword>
<gene>
    <name evidence="10" type="ORF">GDO86_011749</name>
</gene>
<feature type="compositionally biased region" description="Basic and acidic residues" evidence="8">
    <location>
        <begin position="300"/>
        <end position="309"/>
    </location>
</feature>
<evidence type="ECO:0000256" key="5">
    <source>
        <dbReference type="ARBA" id="ARBA00023163"/>
    </source>
</evidence>
<keyword evidence="5 7" id="KW-0804">Transcription</keyword>
<dbReference type="GO" id="GO:0006362">
    <property type="term" value="P:transcription elongation by RNA polymerase I"/>
    <property type="evidence" value="ECO:0007669"/>
    <property type="project" value="TreeGrafter"/>
</dbReference>
<evidence type="ECO:0000256" key="4">
    <source>
        <dbReference type="ARBA" id="ARBA00022553"/>
    </source>
</evidence>
<keyword evidence="11" id="KW-1185">Reference proteome</keyword>
<evidence type="ECO:0000256" key="7">
    <source>
        <dbReference type="RuleBase" id="RU369086"/>
    </source>
</evidence>
<dbReference type="PANTHER" id="PTHR12709:SF5">
    <property type="entry name" value="DNA-DIRECTED RNA POLYMERASE I SUBUNIT RPA43"/>
    <property type="match status" value="1"/>
</dbReference>
<dbReference type="FunFam" id="3.30.1490.120:FF:000003">
    <property type="entry name" value="DNA-directed RNA polymerase I subunit RPA43"/>
    <property type="match status" value="1"/>
</dbReference>
<dbReference type="PANTHER" id="PTHR12709">
    <property type="entry name" value="DNA-DIRECTED RNA POLYMERASE II, III"/>
    <property type="match status" value="1"/>
</dbReference>
<feature type="region of interest" description="Disordered" evidence="8">
    <location>
        <begin position="409"/>
        <end position="462"/>
    </location>
</feature>
<evidence type="ECO:0000313" key="10">
    <source>
        <dbReference type="EMBL" id="KAG8443045.1"/>
    </source>
</evidence>
<evidence type="ECO:0000313" key="11">
    <source>
        <dbReference type="Proteomes" id="UP000812440"/>
    </source>
</evidence>
<proteinExistence type="inferred from homology"/>
<keyword evidence="4" id="KW-0597">Phosphoprotein</keyword>
<dbReference type="OrthoDB" id="10250504at2759"/>
<dbReference type="CDD" id="cd04328">
    <property type="entry name" value="RNAP_I_Rpa43_N"/>
    <property type="match status" value="1"/>
</dbReference>
<dbReference type="Pfam" id="PF17875">
    <property type="entry name" value="RPA43_OB"/>
    <property type="match status" value="1"/>
</dbReference>
<dbReference type="InterPro" id="IPR045113">
    <property type="entry name" value="Rpb7-like"/>
</dbReference>
<dbReference type="InterPro" id="IPR041901">
    <property type="entry name" value="RNAP_I_Rpa43_N"/>
</dbReference>